<dbReference type="RefSeq" id="XP_075109252.1">
    <property type="nucleotide sequence ID" value="XM_075253151.1"/>
</dbReference>
<gene>
    <name evidence="2" type="primary">LOC142181038</name>
</gene>
<name>A0AC58UIC7_TOBAC</name>
<evidence type="ECO:0000313" key="2">
    <source>
        <dbReference type="RefSeq" id="XP_075109252.1"/>
    </source>
</evidence>
<evidence type="ECO:0000313" key="1">
    <source>
        <dbReference type="Proteomes" id="UP000790787"/>
    </source>
</evidence>
<sequence length="129" mass="14718">MNSVSAELLSSMMYASSSHKVWMDLKGTFDKVNGSRVVFLRKQITTLTQRMSSISAYFSKLKELWEEFDALMPCTGCSSEESKKYVEHFEYQRLLQFLMSPNETYSQSNSGALSLMVNRCNLLTKAKAI</sequence>
<keyword evidence="1" id="KW-1185">Reference proteome</keyword>
<dbReference type="Proteomes" id="UP000790787">
    <property type="component" value="Chromosome 5"/>
</dbReference>
<reference evidence="1" key="1">
    <citation type="journal article" date="2014" name="Nat. Commun.">
        <title>The tobacco genome sequence and its comparison with those of tomato and potato.</title>
        <authorList>
            <person name="Sierro N."/>
            <person name="Battey J.N."/>
            <person name="Ouadi S."/>
            <person name="Bakaher N."/>
            <person name="Bovet L."/>
            <person name="Willig A."/>
            <person name="Goepfert S."/>
            <person name="Peitsch M.C."/>
            <person name="Ivanov N.V."/>
        </authorList>
    </citation>
    <scope>NUCLEOTIDE SEQUENCE [LARGE SCALE GENOMIC DNA]</scope>
</reference>
<proteinExistence type="predicted"/>
<protein>
    <submittedName>
        <fullName evidence="2">Uncharacterized protein LOC142181038</fullName>
    </submittedName>
</protein>
<reference evidence="2" key="2">
    <citation type="submission" date="2025-08" db="UniProtKB">
        <authorList>
            <consortium name="RefSeq"/>
        </authorList>
    </citation>
    <scope>IDENTIFICATION</scope>
    <source>
        <tissue evidence="2">Leaf</tissue>
    </source>
</reference>
<accession>A0AC58UIC7</accession>
<organism evidence="1 2">
    <name type="scientific">Nicotiana tabacum</name>
    <name type="common">Common tobacco</name>
    <dbReference type="NCBI Taxonomy" id="4097"/>
    <lineage>
        <taxon>Eukaryota</taxon>
        <taxon>Viridiplantae</taxon>
        <taxon>Streptophyta</taxon>
        <taxon>Embryophyta</taxon>
        <taxon>Tracheophyta</taxon>
        <taxon>Spermatophyta</taxon>
        <taxon>Magnoliopsida</taxon>
        <taxon>eudicotyledons</taxon>
        <taxon>Gunneridae</taxon>
        <taxon>Pentapetalae</taxon>
        <taxon>asterids</taxon>
        <taxon>lamiids</taxon>
        <taxon>Solanales</taxon>
        <taxon>Solanaceae</taxon>
        <taxon>Nicotianoideae</taxon>
        <taxon>Nicotianeae</taxon>
        <taxon>Nicotiana</taxon>
    </lineage>
</organism>